<evidence type="ECO:0000256" key="6">
    <source>
        <dbReference type="PROSITE-ProRule" id="PRU10141"/>
    </source>
</evidence>
<keyword evidence="4" id="KW-0418">Kinase</keyword>
<dbReference type="GO" id="GO:0005737">
    <property type="term" value="C:cytoplasm"/>
    <property type="evidence" value="ECO:0007669"/>
    <property type="project" value="TreeGrafter"/>
</dbReference>
<evidence type="ECO:0000256" key="3">
    <source>
        <dbReference type="ARBA" id="ARBA00022741"/>
    </source>
</evidence>
<dbReference type="GO" id="GO:0005524">
    <property type="term" value="F:ATP binding"/>
    <property type="evidence" value="ECO:0007669"/>
    <property type="project" value="UniProtKB-UniRule"/>
</dbReference>
<dbReference type="SUPFAM" id="SSF56112">
    <property type="entry name" value="Protein kinase-like (PK-like)"/>
    <property type="match status" value="1"/>
</dbReference>
<evidence type="ECO:0000256" key="1">
    <source>
        <dbReference type="ARBA" id="ARBA00022527"/>
    </source>
</evidence>
<dbReference type="GO" id="GO:0046332">
    <property type="term" value="F:SMAD binding"/>
    <property type="evidence" value="ECO:0007669"/>
    <property type="project" value="TreeGrafter"/>
</dbReference>
<dbReference type="InterPro" id="IPR000719">
    <property type="entry name" value="Prot_kinase_dom"/>
</dbReference>
<dbReference type="GO" id="GO:0007224">
    <property type="term" value="P:smoothened signaling pathway"/>
    <property type="evidence" value="ECO:0007669"/>
    <property type="project" value="TreeGrafter"/>
</dbReference>
<dbReference type="Proteomes" id="UP000438429">
    <property type="component" value="Unassembled WGS sequence"/>
</dbReference>
<dbReference type="GO" id="GO:0003713">
    <property type="term" value="F:transcription coactivator activity"/>
    <property type="evidence" value="ECO:0007669"/>
    <property type="project" value="TreeGrafter"/>
</dbReference>
<evidence type="ECO:0000256" key="5">
    <source>
        <dbReference type="ARBA" id="ARBA00022840"/>
    </source>
</evidence>
<keyword evidence="1 7" id="KW-0723">Serine/threonine-protein kinase</keyword>
<keyword evidence="2" id="KW-0808">Transferase</keyword>
<keyword evidence="3 6" id="KW-0547">Nucleotide-binding</keyword>
<dbReference type="InterPro" id="IPR011009">
    <property type="entry name" value="Kinase-like_dom_sf"/>
</dbReference>
<feature type="binding site" evidence="6">
    <location>
        <position position="68"/>
    </location>
    <ligand>
        <name>ATP</name>
        <dbReference type="ChEBI" id="CHEBI:30616"/>
    </ligand>
</feature>
<dbReference type="PANTHER" id="PTHR24058:SF53">
    <property type="entry name" value="HOMEODOMAIN-INTERACTING PROTEIN KINASE 2"/>
    <property type="match status" value="1"/>
</dbReference>
<comment type="similarity">
    <text evidence="7">Belongs to the protein kinase superfamily.</text>
</comment>
<dbReference type="GO" id="GO:0004674">
    <property type="term" value="F:protein serine/threonine kinase activity"/>
    <property type="evidence" value="ECO:0007669"/>
    <property type="project" value="UniProtKB-KW"/>
</dbReference>
<proteinExistence type="inferred from homology"/>
<name>A0A6A4RY19_SCOMX</name>
<reference evidence="9 10" key="1">
    <citation type="submission" date="2019-06" db="EMBL/GenBank/DDBJ databases">
        <title>Draft genomes of female and male turbot (Scophthalmus maximus).</title>
        <authorList>
            <person name="Xu H."/>
            <person name="Xu X.-W."/>
            <person name="Shao C."/>
            <person name="Chen S."/>
        </authorList>
    </citation>
    <scope>NUCLEOTIDE SEQUENCE [LARGE SCALE GENOMIC DNA]</scope>
    <source>
        <strain evidence="9">Ysfricsl-2016a</strain>
        <tissue evidence="9">Blood</tissue>
    </source>
</reference>
<dbReference type="InterPro" id="IPR050494">
    <property type="entry name" value="Ser_Thr_dual-spec_kinase"/>
</dbReference>
<sequence>MSTVLRMTDSFTAVKQEERNSEEFEVKNGDLFKSNTSCYLFLDFVGEGSYGKVAKCMNLITAQDVALKIFKTEDDTDTKIEIDMLEVLSVLDPVKTNVVQYFERLKYRGHTCLAFEMLDRNLHQLLKDREYEPLSVSEIRLIAEQLLIALDALRGLGVIHGDLKPENIMLVNHENEPFRVKLIDFGLSCMTSEVTRGMTLQTLGYRAPEVVLGLPITKEIDMWSLGCVLSFLYMASHLFGVCSEYQMVRSIVEVLGQPADDILSAGYFTSIYFKVNQNWDYPKWLLKIYPKTQESIEIDDCRAFVSLLKGLLQMDPKTRITPAKAFRHPFLSMNHLVEEMDTSLYAFASFEKMMVCQTSDELEDDDIPYPKGEDVAAHVSNDNSSLPDRVAAAGVDKGSVGQMLVCKTDDSQEQTLVNEAEEKPKVDGLTATLSLQTQLLLAPMKAMQTCLMEKQLLVQMKRNQLSAKMPPVLIRLRRHLPLMGHLMKMHPSK</sequence>
<organism evidence="9 10">
    <name type="scientific">Scophthalmus maximus</name>
    <name type="common">Turbot</name>
    <name type="synonym">Psetta maxima</name>
    <dbReference type="NCBI Taxonomy" id="52904"/>
    <lineage>
        <taxon>Eukaryota</taxon>
        <taxon>Metazoa</taxon>
        <taxon>Chordata</taxon>
        <taxon>Craniata</taxon>
        <taxon>Vertebrata</taxon>
        <taxon>Euteleostomi</taxon>
        <taxon>Actinopterygii</taxon>
        <taxon>Neopterygii</taxon>
        <taxon>Teleostei</taxon>
        <taxon>Neoteleostei</taxon>
        <taxon>Acanthomorphata</taxon>
        <taxon>Carangaria</taxon>
        <taxon>Pleuronectiformes</taxon>
        <taxon>Pleuronectoidei</taxon>
        <taxon>Scophthalmidae</taxon>
        <taxon>Scophthalmus</taxon>
    </lineage>
</organism>
<keyword evidence="5 6" id="KW-0067">ATP-binding</keyword>
<dbReference type="SMART" id="SM00220">
    <property type="entry name" value="S_TKc"/>
    <property type="match status" value="1"/>
</dbReference>
<evidence type="ECO:0000256" key="2">
    <source>
        <dbReference type="ARBA" id="ARBA00022679"/>
    </source>
</evidence>
<dbReference type="Gene3D" id="1.10.510.10">
    <property type="entry name" value="Transferase(Phosphotransferase) domain 1"/>
    <property type="match status" value="1"/>
</dbReference>
<dbReference type="AlphaFoldDB" id="A0A6A4RY19"/>
<evidence type="ECO:0000256" key="7">
    <source>
        <dbReference type="RuleBase" id="RU000304"/>
    </source>
</evidence>
<dbReference type="PROSITE" id="PS00108">
    <property type="entry name" value="PROTEIN_KINASE_ST"/>
    <property type="match status" value="1"/>
</dbReference>
<dbReference type="Pfam" id="PF00069">
    <property type="entry name" value="Pkinase"/>
    <property type="match status" value="1"/>
</dbReference>
<feature type="domain" description="Protein kinase" evidence="8">
    <location>
        <begin position="39"/>
        <end position="331"/>
    </location>
</feature>
<dbReference type="InterPro" id="IPR008271">
    <property type="entry name" value="Ser/Thr_kinase_AS"/>
</dbReference>
<dbReference type="GO" id="GO:0004713">
    <property type="term" value="F:protein tyrosine kinase activity"/>
    <property type="evidence" value="ECO:0007669"/>
    <property type="project" value="TreeGrafter"/>
</dbReference>
<evidence type="ECO:0000313" key="9">
    <source>
        <dbReference type="EMBL" id="KAF0025189.1"/>
    </source>
</evidence>
<gene>
    <name evidence="9" type="ORF">F2P81_022070</name>
</gene>
<dbReference type="InterPro" id="IPR017441">
    <property type="entry name" value="Protein_kinase_ATP_BS"/>
</dbReference>
<dbReference type="EMBL" id="VEVO01000020">
    <property type="protein sequence ID" value="KAF0025189.1"/>
    <property type="molecule type" value="Genomic_DNA"/>
</dbReference>
<dbReference type="PANTHER" id="PTHR24058">
    <property type="entry name" value="DUAL SPECIFICITY PROTEIN KINASE"/>
    <property type="match status" value="1"/>
</dbReference>
<dbReference type="PROSITE" id="PS50011">
    <property type="entry name" value="PROTEIN_KINASE_DOM"/>
    <property type="match status" value="1"/>
</dbReference>
<comment type="caution">
    <text evidence="9">The sequence shown here is derived from an EMBL/GenBank/DDBJ whole genome shotgun (WGS) entry which is preliminary data.</text>
</comment>
<evidence type="ECO:0000259" key="8">
    <source>
        <dbReference type="PROSITE" id="PS50011"/>
    </source>
</evidence>
<dbReference type="PROSITE" id="PS00107">
    <property type="entry name" value="PROTEIN_KINASE_ATP"/>
    <property type="match status" value="1"/>
</dbReference>
<dbReference type="GO" id="GO:0045944">
    <property type="term" value="P:positive regulation of transcription by RNA polymerase II"/>
    <property type="evidence" value="ECO:0007669"/>
    <property type="project" value="TreeGrafter"/>
</dbReference>
<evidence type="ECO:0000256" key="4">
    <source>
        <dbReference type="ARBA" id="ARBA00022777"/>
    </source>
</evidence>
<dbReference type="GO" id="GO:0003714">
    <property type="term" value="F:transcription corepressor activity"/>
    <property type="evidence" value="ECO:0007669"/>
    <property type="project" value="TreeGrafter"/>
</dbReference>
<dbReference type="Gene3D" id="3.30.200.20">
    <property type="entry name" value="Phosphorylase Kinase, domain 1"/>
    <property type="match status" value="1"/>
</dbReference>
<evidence type="ECO:0000313" key="10">
    <source>
        <dbReference type="Proteomes" id="UP000438429"/>
    </source>
</evidence>
<accession>A0A6A4RY19</accession>
<dbReference type="GO" id="GO:0016605">
    <property type="term" value="C:PML body"/>
    <property type="evidence" value="ECO:0007669"/>
    <property type="project" value="TreeGrafter"/>
</dbReference>
<dbReference type="GO" id="GO:0042771">
    <property type="term" value="P:intrinsic apoptotic signaling pathway in response to DNA damage by p53 class mediator"/>
    <property type="evidence" value="ECO:0007669"/>
    <property type="project" value="TreeGrafter"/>
</dbReference>
<protein>
    <recommendedName>
        <fullName evidence="8">Protein kinase domain-containing protein</fullName>
    </recommendedName>
</protein>